<dbReference type="EMBL" id="CP113520">
    <property type="protein sequence ID" value="WAJ29730.1"/>
    <property type="molecule type" value="Genomic_DNA"/>
</dbReference>
<reference evidence="1" key="1">
    <citation type="submission" date="2022-11" db="EMBL/GenBank/DDBJ databases">
        <title>beta-Carotene-producing bacterium, Jeongeuplla avenae sp. nov., alleviates the salt stress of Arabidopsis seedlings.</title>
        <authorList>
            <person name="Jiang L."/>
            <person name="Lee J."/>
        </authorList>
    </citation>
    <scope>NUCLEOTIDE SEQUENCE</scope>
    <source>
        <strain evidence="1">DY_R2A_6</strain>
    </source>
</reference>
<evidence type="ECO:0000313" key="1">
    <source>
        <dbReference type="EMBL" id="WAJ29730.1"/>
    </source>
</evidence>
<evidence type="ECO:0000313" key="2">
    <source>
        <dbReference type="Proteomes" id="UP001163223"/>
    </source>
</evidence>
<gene>
    <name evidence="1" type="ORF">OXU80_05770</name>
</gene>
<protein>
    <submittedName>
        <fullName evidence="1">DoxX family protein</fullName>
    </submittedName>
</protein>
<dbReference type="Proteomes" id="UP001163223">
    <property type="component" value="Chromosome"/>
</dbReference>
<organism evidence="1 2">
    <name type="scientific">Antarcticirhabdus aurantiaca</name>
    <dbReference type="NCBI Taxonomy" id="2606717"/>
    <lineage>
        <taxon>Bacteria</taxon>
        <taxon>Pseudomonadati</taxon>
        <taxon>Pseudomonadota</taxon>
        <taxon>Alphaproteobacteria</taxon>
        <taxon>Hyphomicrobiales</taxon>
        <taxon>Aurantimonadaceae</taxon>
        <taxon>Antarcticirhabdus</taxon>
    </lineage>
</organism>
<keyword evidence="2" id="KW-1185">Reference proteome</keyword>
<proteinExistence type="predicted"/>
<accession>A0ACD4NS76</accession>
<sequence length="93" mass="9762">MRSGSALVVADRWAWLGAGALGVFTALTIPIVHHVGSMTEEPFRTIAVQAATEHVGMTGALILVAILWAHRHGLDQRDAGGQPVARLVAADSL</sequence>
<name>A0ACD4NS76_9HYPH</name>